<dbReference type="GO" id="GO:0035631">
    <property type="term" value="C:CD40 receptor complex"/>
    <property type="evidence" value="ECO:0007669"/>
    <property type="project" value="TreeGrafter"/>
</dbReference>
<organism evidence="4 5">
    <name type="scientific">Seriola dumerili</name>
    <name type="common">Greater amberjack</name>
    <name type="synonym">Caranx dumerili</name>
    <dbReference type="NCBI Taxonomy" id="41447"/>
    <lineage>
        <taxon>Eukaryota</taxon>
        <taxon>Metazoa</taxon>
        <taxon>Chordata</taxon>
        <taxon>Craniata</taxon>
        <taxon>Vertebrata</taxon>
        <taxon>Euteleostomi</taxon>
        <taxon>Actinopterygii</taxon>
        <taxon>Neopterygii</taxon>
        <taxon>Teleostei</taxon>
        <taxon>Neoteleostei</taxon>
        <taxon>Acanthomorphata</taxon>
        <taxon>Carangaria</taxon>
        <taxon>Carangiformes</taxon>
        <taxon>Carangidae</taxon>
        <taxon>Seriola</taxon>
    </lineage>
</organism>
<evidence type="ECO:0000313" key="4">
    <source>
        <dbReference type="Ensembl" id="ENSSDUP00000006151.1"/>
    </source>
</evidence>
<dbReference type="Gene3D" id="2.10.50.10">
    <property type="entry name" value="Tumor Necrosis Factor Receptor, subunit A, domain 2"/>
    <property type="match status" value="2"/>
</dbReference>
<dbReference type="Ensembl" id="ENSSDUT00000006277.1">
    <property type="protein sequence ID" value="ENSSDUP00000006151.1"/>
    <property type="gene ID" value="ENSSDUG00000004547.1"/>
</dbReference>
<dbReference type="GO" id="GO:0002768">
    <property type="term" value="P:immune response-regulating cell surface receptor signaling pathway"/>
    <property type="evidence" value="ECO:0007669"/>
    <property type="project" value="TreeGrafter"/>
</dbReference>
<sequence>MVKKKKKSRGKYPALSSSLKSGLQQKLSQCLRASNMLRLPTKITKMRLLLGMMICASMGMTAAQPRCDPLTQYVVDGQCCKMCSPGNHMLSSRSCQEPQCKECGENEYQDKYTTDSKCQRQPYCDANKNFRAATNDNKKKRITCMCKVGFHCSSDACITCVPHTTCKPGHGALSIGNQTHDTVCQKCPEGSFSNEDSWSSDCKKWKECKNGQQKGTDISDNVCVETSRQHIVVGAVVAGVILILAGVIFGCTGDARRKVKGCVASCHGERWEVPRETRIPVTPDDDTDKEPMFPVRQLSQEESSTRTPEENLDELSAEGSMDPNRTENGNYVGQEMGKTETLSRQESQTEPLHRQLSQTQTFTD</sequence>
<reference evidence="4" key="2">
    <citation type="submission" date="2025-09" db="UniProtKB">
        <authorList>
            <consortium name="Ensembl"/>
        </authorList>
    </citation>
    <scope>IDENTIFICATION</scope>
</reference>
<dbReference type="Proteomes" id="UP000261420">
    <property type="component" value="Unplaced"/>
</dbReference>
<reference evidence="4" key="1">
    <citation type="submission" date="2025-08" db="UniProtKB">
        <authorList>
            <consortium name="Ensembl"/>
        </authorList>
    </citation>
    <scope>IDENTIFICATION</scope>
</reference>
<dbReference type="AlphaFoldDB" id="A0A3B4TIX1"/>
<accession>A0A3B4TIX1</accession>
<keyword evidence="2" id="KW-0472">Membrane</keyword>
<dbReference type="GeneTree" id="ENSGT00940000166581"/>
<name>A0A3B4TIX1_SERDU</name>
<keyword evidence="5" id="KW-1185">Reference proteome</keyword>
<evidence type="ECO:0000256" key="1">
    <source>
        <dbReference type="SAM" id="MobiDB-lite"/>
    </source>
</evidence>
<feature type="compositionally biased region" description="Polar residues" evidence="1">
    <location>
        <begin position="344"/>
        <end position="364"/>
    </location>
</feature>
<dbReference type="InterPro" id="IPR052135">
    <property type="entry name" value="TNFRSF5"/>
</dbReference>
<dbReference type="PANTHER" id="PTHR46875">
    <property type="entry name" value="TUMOR NECROSIS FACTOR RECEPTOR SUPERFAMILY MEMBER 5"/>
    <property type="match status" value="1"/>
</dbReference>
<evidence type="ECO:0000313" key="5">
    <source>
        <dbReference type="Proteomes" id="UP000261420"/>
    </source>
</evidence>
<dbReference type="SMART" id="SM00208">
    <property type="entry name" value="TNFR"/>
    <property type="match status" value="3"/>
</dbReference>
<dbReference type="GO" id="GO:0009897">
    <property type="term" value="C:external side of plasma membrane"/>
    <property type="evidence" value="ECO:0007669"/>
    <property type="project" value="TreeGrafter"/>
</dbReference>
<dbReference type="CDD" id="cd13422">
    <property type="entry name" value="TNFRSF5_teleost"/>
    <property type="match status" value="1"/>
</dbReference>
<keyword evidence="2" id="KW-0812">Transmembrane</keyword>
<dbReference type="InterPro" id="IPR034053">
    <property type="entry name" value="TNFRSF5_N_teleost"/>
</dbReference>
<feature type="domain" description="TNFR-Cys" evidence="3">
    <location>
        <begin position="146"/>
        <end position="184"/>
    </location>
</feature>
<dbReference type="OMA" id="QTHDTVC"/>
<dbReference type="InterPro" id="IPR001368">
    <property type="entry name" value="TNFR/NGFR_Cys_rich_reg"/>
</dbReference>
<feature type="domain" description="TNFR-Cys" evidence="3">
    <location>
        <begin position="67"/>
        <end position="100"/>
    </location>
</feature>
<dbReference type="STRING" id="41447.ENSSDUP00000006151"/>
<evidence type="ECO:0000256" key="2">
    <source>
        <dbReference type="SAM" id="Phobius"/>
    </source>
</evidence>
<keyword evidence="2" id="KW-1133">Transmembrane helix</keyword>
<dbReference type="PANTHER" id="PTHR46875:SF3">
    <property type="entry name" value="CD40 MOLECULE, TNF RECEPTOR SUPERFAMILY MEMBER 5"/>
    <property type="match status" value="1"/>
</dbReference>
<feature type="transmembrane region" description="Helical" evidence="2">
    <location>
        <begin position="231"/>
        <end position="251"/>
    </location>
</feature>
<protein>
    <submittedName>
        <fullName evidence="4">CD40 molecule, TNF receptor superfamily member 5</fullName>
    </submittedName>
</protein>
<evidence type="ECO:0000259" key="3">
    <source>
        <dbReference type="SMART" id="SM00208"/>
    </source>
</evidence>
<feature type="domain" description="TNFR-Cys" evidence="3">
    <location>
        <begin position="187"/>
        <end position="223"/>
    </location>
</feature>
<feature type="region of interest" description="Disordered" evidence="1">
    <location>
        <begin position="277"/>
        <end position="364"/>
    </location>
</feature>
<proteinExistence type="predicted"/>
<dbReference type="SUPFAM" id="SSF57586">
    <property type="entry name" value="TNF receptor-like"/>
    <property type="match status" value="3"/>
</dbReference>